<gene>
    <name evidence="1" type="ORF">QBC33DRAFT_510232</name>
</gene>
<dbReference type="AlphaFoldDB" id="A0AAJ0C9C3"/>
<protein>
    <submittedName>
        <fullName evidence="1">Uncharacterized protein</fullName>
    </submittedName>
</protein>
<sequence length="122" mass="13427">MSGSGGFYKYRCKYFYSHNCANWVWVNNTPCATCLAEGRDTDESASRAQAWGLCREIYVPRVLDGTLHYTLMEIVATGEPGNYWTLRLKATQPPLIPISATTTAATPGIVLPATAIHTHLGF</sequence>
<accession>A0AAJ0C9C3</accession>
<dbReference type="EMBL" id="MU838997">
    <property type="protein sequence ID" value="KAK1772360.1"/>
    <property type="molecule type" value="Genomic_DNA"/>
</dbReference>
<evidence type="ECO:0000313" key="2">
    <source>
        <dbReference type="Proteomes" id="UP001244011"/>
    </source>
</evidence>
<dbReference type="Proteomes" id="UP001244011">
    <property type="component" value="Unassembled WGS sequence"/>
</dbReference>
<keyword evidence="2" id="KW-1185">Reference proteome</keyword>
<dbReference type="RefSeq" id="XP_060288573.1">
    <property type="nucleotide sequence ID" value="XM_060425755.1"/>
</dbReference>
<evidence type="ECO:0000313" key="1">
    <source>
        <dbReference type="EMBL" id="KAK1772360.1"/>
    </source>
</evidence>
<reference evidence="1" key="1">
    <citation type="submission" date="2023-06" db="EMBL/GenBank/DDBJ databases">
        <title>Genome-scale phylogeny and comparative genomics of the fungal order Sordariales.</title>
        <authorList>
            <consortium name="Lawrence Berkeley National Laboratory"/>
            <person name="Hensen N."/>
            <person name="Bonometti L."/>
            <person name="Westerberg I."/>
            <person name="Brannstrom I.O."/>
            <person name="Guillou S."/>
            <person name="Cros-Aarteil S."/>
            <person name="Calhoun S."/>
            <person name="Haridas S."/>
            <person name="Kuo A."/>
            <person name="Mondo S."/>
            <person name="Pangilinan J."/>
            <person name="Riley R."/>
            <person name="Labutti K."/>
            <person name="Andreopoulos B."/>
            <person name="Lipzen A."/>
            <person name="Chen C."/>
            <person name="Yanf M."/>
            <person name="Daum C."/>
            <person name="Ng V."/>
            <person name="Clum A."/>
            <person name="Steindorff A."/>
            <person name="Ohm R."/>
            <person name="Martin F."/>
            <person name="Silar P."/>
            <person name="Natvig D."/>
            <person name="Lalanne C."/>
            <person name="Gautier V."/>
            <person name="Ament-Velasquez S.L."/>
            <person name="Kruys A."/>
            <person name="Hutchinson M.I."/>
            <person name="Powell A.J."/>
            <person name="Barry K."/>
            <person name="Miller A.N."/>
            <person name="Grigoriev I.V."/>
            <person name="Debuchy R."/>
            <person name="Gladieux P."/>
            <person name="Thoren M.H."/>
            <person name="Johannesson H."/>
        </authorList>
    </citation>
    <scope>NUCLEOTIDE SEQUENCE</scope>
    <source>
        <strain evidence="1">8032-3</strain>
    </source>
</reference>
<proteinExistence type="predicted"/>
<organism evidence="1 2">
    <name type="scientific">Phialemonium atrogriseum</name>
    <dbReference type="NCBI Taxonomy" id="1093897"/>
    <lineage>
        <taxon>Eukaryota</taxon>
        <taxon>Fungi</taxon>
        <taxon>Dikarya</taxon>
        <taxon>Ascomycota</taxon>
        <taxon>Pezizomycotina</taxon>
        <taxon>Sordariomycetes</taxon>
        <taxon>Sordariomycetidae</taxon>
        <taxon>Cephalothecales</taxon>
        <taxon>Cephalothecaceae</taxon>
        <taxon>Phialemonium</taxon>
    </lineage>
</organism>
<dbReference type="GeneID" id="85308942"/>
<comment type="caution">
    <text evidence="1">The sequence shown here is derived from an EMBL/GenBank/DDBJ whole genome shotgun (WGS) entry which is preliminary data.</text>
</comment>
<name>A0AAJ0C9C3_9PEZI</name>